<dbReference type="EMBL" id="CP097506">
    <property type="protein sequence ID" value="URD99853.1"/>
    <property type="molecule type" value="Genomic_DNA"/>
</dbReference>
<organism evidence="1 2">
    <name type="scientific">Musa troglodytarum</name>
    <name type="common">fe'i banana</name>
    <dbReference type="NCBI Taxonomy" id="320322"/>
    <lineage>
        <taxon>Eukaryota</taxon>
        <taxon>Viridiplantae</taxon>
        <taxon>Streptophyta</taxon>
        <taxon>Embryophyta</taxon>
        <taxon>Tracheophyta</taxon>
        <taxon>Spermatophyta</taxon>
        <taxon>Magnoliopsida</taxon>
        <taxon>Liliopsida</taxon>
        <taxon>Zingiberales</taxon>
        <taxon>Musaceae</taxon>
        <taxon>Musa</taxon>
    </lineage>
</organism>
<gene>
    <name evidence="1" type="ORF">MUK42_31349</name>
</gene>
<dbReference type="Proteomes" id="UP001055439">
    <property type="component" value="Chromosome 4"/>
</dbReference>
<proteinExistence type="predicted"/>
<evidence type="ECO:0000313" key="2">
    <source>
        <dbReference type="Proteomes" id="UP001055439"/>
    </source>
</evidence>
<name>A0A9E7K096_9LILI</name>
<accession>A0A9E7K096</accession>
<protein>
    <submittedName>
        <fullName evidence="1">Uncharacterized protein</fullName>
    </submittedName>
</protein>
<evidence type="ECO:0000313" key="1">
    <source>
        <dbReference type="EMBL" id="URD99853.1"/>
    </source>
</evidence>
<sequence>MDRIRLIMLDSMKRNAAILELEGLRDENLLGMFGRETSTKIEHWTRWSYVC</sequence>
<keyword evidence="2" id="KW-1185">Reference proteome</keyword>
<reference evidence="1" key="1">
    <citation type="submission" date="2022-05" db="EMBL/GenBank/DDBJ databases">
        <title>The Musa troglodytarum L. genome provides insights into the mechanism of non-climacteric behaviour and enrichment of carotenoids.</title>
        <authorList>
            <person name="Wang J."/>
        </authorList>
    </citation>
    <scope>NUCLEOTIDE SEQUENCE</scope>
    <source>
        <tissue evidence="1">Leaf</tissue>
    </source>
</reference>
<dbReference type="AlphaFoldDB" id="A0A9E7K096"/>